<evidence type="ECO:0000313" key="10">
    <source>
        <dbReference type="EMBL" id="KYD21977.1"/>
    </source>
</evidence>
<dbReference type="InterPro" id="IPR005311">
    <property type="entry name" value="PBP_dimer"/>
</dbReference>
<dbReference type="UniPathway" id="UPA00219"/>
<dbReference type="Pfam" id="PF00905">
    <property type="entry name" value="Transpeptidase"/>
    <property type="match status" value="1"/>
</dbReference>
<sequence length="676" mass="75230">MKRKRGFPFIFFVIIAGAVILLSGCKDKPTPEERLERFTKLWSEQKFGDMYEMLSESSRKSIFKEDFVERYKKIYKDLEVKDLQVKPVKVEEKDGKKEEKSVKLPFSVKMDTLAGEISFEHEASLVKEKRDDKEDWYIQWNTTYIFPNLQEGDKVRITTSKGERGEIFDRNGLPLAVNGSAFEIGLVPEQMQGNEAKIKGELAELLDVSVEKIDQALNASWVQPHFFVPIKKVARTETALIDKAKEIQGVSVREVSEREYPYGEAAAHLIGYIGEITAEELEKNKEKGYSAGDRIGKRGLEELFEDRLRGKNGAKIYIEKTDGSDVVLAEKAPEKGESITLTIDAELQKKIYEKMKGRKGSAAAIHPKTGEILALVSTPAFDPNAFVLGISSEKLKQLQEDKNTPLINRFASAYAPGSTIKPVVAAIGLETGTIDPKKKKKISGKTWRPDDPSWGNYSVTRVSTRLSEVDLKDALITSDNIYFAMSALEMGPDQLADGLKKFGFGEELKFGYPVQDSQISNSGTLKKGPQLADTGYGQGEMLMSILHLAAVYTPFVNDGNMILPVIEQAKANTVWKEKVISKETADAVADMMKEVVANPYGTARGAYMKDLVLAGKTGTAELKAKKDEKGQENGFFVAYPAENPDLLIAMMIENVEKDGGSSYVVNKVAEIFKERQ</sequence>
<comment type="similarity">
    <text evidence="3">Belongs to the transpeptidase family.</text>
</comment>
<dbReference type="PANTHER" id="PTHR30627:SF25">
    <property type="entry name" value="PENICILLIN-BINDING PROTEIN 3"/>
    <property type="match status" value="1"/>
</dbReference>
<dbReference type="InterPro" id="IPR032710">
    <property type="entry name" value="NTF2-like_dom_sf"/>
</dbReference>
<dbReference type="SUPFAM" id="SSF56519">
    <property type="entry name" value="Penicillin binding protein dimerisation domain"/>
    <property type="match status" value="1"/>
</dbReference>
<dbReference type="PROSITE" id="PS51257">
    <property type="entry name" value="PROKAR_LIPOPROTEIN"/>
    <property type="match status" value="1"/>
</dbReference>
<evidence type="ECO:0000256" key="1">
    <source>
        <dbReference type="ARBA" id="ARBA00004370"/>
    </source>
</evidence>
<evidence type="ECO:0000259" key="7">
    <source>
        <dbReference type="Pfam" id="PF00905"/>
    </source>
</evidence>
<dbReference type="PATRIC" id="fig|301148.3.peg.1090"/>
<evidence type="ECO:0000256" key="4">
    <source>
        <dbReference type="ARBA" id="ARBA00012448"/>
    </source>
</evidence>
<proteinExistence type="inferred from homology"/>
<accession>A0A150MBM9</accession>
<dbReference type="Pfam" id="PF03717">
    <property type="entry name" value="PBP_dimer"/>
    <property type="match status" value="1"/>
</dbReference>
<dbReference type="InterPro" id="IPR036138">
    <property type="entry name" value="PBP_dimer_sf"/>
</dbReference>
<dbReference type="GO" id="GO:0005886">
    <property type="term" value="C:plasma membrane"/>
    <property type="evidence" value="ECO:0007669"/>
    <property type="project" value="TreeGrafter"/>
</dbReference>
<comment type="catalytic activity">
    <reaction evidence="6">
        <text>Preferential cleavage: (Ac)2-L-Lys-D-Ala-|-D-Ala. Also transpeptidation of peptidyl-alanyl moieties that are N-acyl substituents of D-alanine.</text>
        <dbReference type="EC" id="3.4.16.4"/>
    </reaction>
</comment>
<dbReference type="EC" id="3.4.16.4" evidence="4"/>
<comment type="caution">
    <text evidence="10">The sequence shown here is derived from an EMBL/GenBank/DDBJ whole genome shotgun (WGS) entry which is preliminary data.</text>
</comment>
<gene>
    <name evidence="10" type="ORF">B4135_1603</name>
</gene>
<reference evidence="10 11" key="1">
    <citation type="submission" date="2016-01" db="EMBL/GenBank/DDBJ databases">
        <title>Draft Genome Sequences of Seven Thermophilic Sporeformers Isolated from Foods.</title>
        <authorList>
            <person name="Berendsen E.M."/>
            <person name="Wells-Bennik M.H."/>
            <person name="Krawcyk A.O."/>
            <person name="De Jong A."/>
            <person name="Holsappel S."/>
            <person name="Eijlander R.T."/>
            <person name="Kuipers O.P."/>
        </authorList>
    </citation>
    <scope>NUCLEOTIDE SEQUENCE [LARGE SCALE GENOMIC DNA]</scope>
    <source>
        <strain evidence="10 11">B4135</strain>
    </source>
</reference>
<dbReference type="Pfam" id="PF05223">
    <property type="entry name" value="MecA_N"/>
    <property type="match status" value="1"/>
</dbReference>
<dbReference type="InterPro" id="IPR007887">
    <property type="entry name" value="MecA_N"/>
</dbReference>
<dbReference type="PANTHER" id="PTHR30627">
    <property type="entry name" value="PEPTIDOGLYCAN D,D-TRANSPEPTIDASE"/>
    <property type="match status" value="1"/>
</dbReference>
<dbReference type="InterPro" id="IPR001460">
    <property type="entry name" value="PCN-bd_Tpept"/>
</dbReference>
<dbReference type="EMBL" id="LQYT01000016">
    <property type="protein sequence ID" value="KYD21977.1"/>
    <property type="molecule type" value="Genomic_DNA"/>
</dbReference>
<dbReference type="OrthoDB" id="9766847at2"/>
<dbReference type="Gene3D" id="3.40.710.10">
    <property type="entry name" value="DD-peptidase/beta-lactamase superfamily"/>
    <property type="match status" value="1"/>
</dbReference>
<dbReference type="Proteomes" id="UP000075683">
    <property type="component" value="Unassembled WGS sequence"/>
</dbReference>
<evidence type="ECO:0000259" key="9">
    <source>
        <dbReference type="Pfam" id="PF05223"/>
    </source>
</evidence>
<dbReference type="InterPro" id="IPR012338">
    <property type="entry name" value="Beta-lactam/transpept-like"/>
</dbReference>
<dbReference type="SUPFAM" id="SSF54427">
    <property type="entry name" value="NTF2-like"/>
    <property type="match status" value="1"/>
</dbReference>
<dbReference type="Gene3D" id="3.10.450.100">
    <property type="entry name" value="NTF2-like, domain 1"/>
    <property type="match status" value="1"/>
</dbReference>
<organism evidence="10 11">
    <name type="scientific">Caldibacillus debilis</name>
    <dbReference type="NCBI Taxonomy" id="301148"/>
    <lineage>
        <taxon>Bacteria</taxon>
        <taxon>Bacillati</taxon>
        <taxon>Bacillota</taxon>
        <taxon>Bacilli</taxon>
        <taxon>Bacillales</taxon>
        <taxon>Bacillaceae</taxon>
        <taxon>Caldibacillus</taxon>
    </lineage>
</organism>
<dbReference type="Gene3D" id="3.30.1390.30">
    <property type="entry name" value="Penicillin-binding protein 2a, domain 3"/>
    <property type="match status" value="1"/>
</dbReference>
<dbReference type="GO" id="GO:0009002">
    <property type="term" value="F:serine-type D-Ala-D-Ala carboxypeptidase activity"/>
    <property type="evidence" value="ECO:0007669"/>
    <property type="project" value="UniProtKB-EC"/>
</dbReference>
<evidence type="ECO:0000256" key="6">
    <source>
        <dbReference type="ARBA" id="ARBA00034000"/>
    </source>
</evidence>
<feature type="domain" description="Penicillin-binding protein dimerisation" evidence="8">
    <location>
        <begin position="161"/>
        <end position="324"/>
    </location>
</feature>
<evidence type="ECO:0000256" key="3">
    <source>
        <dbReference type="ARBA" id="ARBA00007171"/>
    </source>
</evidence>
<name>A0A150MBM9_9BACI</name>
<dbReference type="AlphaFoldDB" id="A0A150MBM9"/>
<dbReference type="InterPro" id="IPR050515">
    <property type="entry name" value="Beta-lactam/transpept"/>
</dbReference>
<dbReference type="Gene3D" id="3.90.1310.10">
    <property type="entry name" value="Penicillin-binding protein 2a (Domain 2)"/>
    <property type="match status" value="1"/>
</dbReference>
<dbReference type="GO" id="GO:0071972">
    <property type="term" value="F:peptidoglycan L,D-transpeptidase activity"/>
    <property type="evidence" value="ECO:0007669"/>
    <property type="project" value="TreeGrafter"/>
</dbReference>
<dbReference type="RefSeq" id="WP_061568228.1">
    <property type="nucleotide sequence ID" value="NZ_LQYT01000016.1"/>
</dbReference>
<dbReference type="SUPFAM" id="SSF56601">
    <property type="entry name" value="beta-lactamase/transpeptidase-like"/>
    <property type="match status" value="1"/>
</dbReference>
<evidence type="ECO:0000256" key="2">
    <source>
        <dbReference type="ARBA" id="ARBA00004752"/>
    </source>
</evidence>
<dbReference type="GO" id="GO:0071555">
    <property type="term" value="P:cell wall organization"/>
    <property type="evidence" value="ECO:0007669"/>
    <property type="project" value="TreeGrafter"/>
</dbReference>
<feature type="domain" description="Penicillin-binding protein transpeptidase" evidence="7">
    <location>
        <begin position="360"/>
        <end position="670"/>
    </location>
</feature>
<comment type="pathway">
    <text evidence="2">Cell wall biogenesis; peptidoglycan biosynthesis.</text>
</comment>
<dbReference type="STRING" id="301148.B4135_1603"/>
<dbReference type="GO" id="GO:0009252">
    <property type="term" value="P:peptidoglycan biosynthetic process"/>
    <property type="evidence" value="ECO:0007669"/>
    <property type="project" value="UniProtKB-UniPathway"/>
</dbReference>
<evidence type="ECO:0000313" key="11">
    <source>
        <dbReference type="Proteomes" id="UP000075683"/>
    </source>
</evidence>
<dbReference type="GO" id="GO:0008658">
    <property type="term" value="F:penicillin binding"/>
    <property type="evidence" value="ECO:0007669"/>
    <property type="project" value="InterPro"/>
</dbReference>
<protein>
    <recommendedName>
        <fullName evidence="4">serine-type D-Ala-D-Ala carboxypeptidase</fullName>
        <ecNumber evidence="4">3.4.16.4</ecNumber>
    </recommendedName>
</protein>
<dbReference type="GO" id="GO:0046677">
    <property type="term" value="P:response to antibiotic"/>
    <property type="evidence" value="ECO:0007669"/>
    <property type="project" value="InterPro"/>
</dbReference>
<feature type="domain" description="NTF2-like N-terminal transpeptidase" evidence="9">
    <location>
        <begin position="30"/>
        <end position="153"/>
    </location>
</feature>
<comment type="subcellular location">
    <subcellularLocation>
        <location evidence="1">Membrane</location>
    </subcellularLocation>
</comment>
<keyword evidence="5" id="KW-0472">Membrane</keyword>
<evidence type="ECO:0000259" key="8">
    <source>
        <dbReference type="Pfam" id="PF03717"/>
    </source>
</evidence>
<evidence type="ECO:0000256" key="5">
    <source>
        <dbReference type="ARBA" id="ARBA00023136"/>
    </source>
</evidence>